<gene>
    <name evidence="1" type="primary">AlNc14C133G7027</name>
    <name evidence="1" type="ORF">ALNC14_079240</name>
</gene>
<reference evidence="1" key="1">
    <citation type="journal article" date="2011" name="PLoS Biol.">
        <title>Gene gain and loss during evolution of obligate parasitism in the white rust pathogen of Arabidopsis thaliana.</title>
        <authorList>
            <person name="Kemen E."/>
            <person name="Gardiner A."/>
            <person name="Schultz-Larsen T."/>
            <person name="Kemen A.C."/>
            <person name="Balmuth A.L."/>
            <person name="Robert-Seilaniantz A."/>
            <person name="Bailey K."/>
            <person name="Holub E."/>
            <person name="Studholme D.J."/>
            <person name="Maclean D."/>
            <person name="Jones J.D."/>
        </authorList>
    </citation>
    <scope>NUCLEOTIDE SEQUENCE</scope>
</reference>
<proteinExistence type="predicted"/>
<evidence type="ECO:0000313" key="1">
    <source>
        <dbReference type="EMBL" id="CCA21781.1"/>
    </source>
</evidence>
<dbReference type="AlphaFoldDB" id="F0WKH7"/>
<accession>F0WKH7</accession>
<dbReference type="EMBL" id="FR824178">
    <property type="protein sequence ID" value="CCA21781.1"/>
    <property type="molecule type" value="Genomic_DNA"/>
</dbReference>
<reference evidence="1" key="2">
    <citation type="submission" date="2011-02" db="EMBL/GenBank/DDBJ databases">
        <authorList>
            <person name="MacLean D."/>
        </authorList>
    </citation>
    <scope>NUCLEOTIDE SEQUENCE</scope>
</reference>
<name>F0WKH7_9STRA</name>
<dbReference type="HOGENOM" id="CLU_2836536_0_0_1"/>
<organism evidence="1">
    <name type="scientific">Albugo laibachii Nc14</name>
    <dbReference type="NCBI Taxonomy" id="890382"/>
    <lineage>
        <taxon>Eukaryota</taxon>
        <taxon>Sar</taxon>
        <taxon>Stramenopiles</taxon>
        <taxon>Oomycota</taxon>
        <taxon>Peronosporomycetes</taxon>
        <taxon>Albuginales</taxon>
        <taxon>Albuginaceae</taxon>
        <taxon>Albugo</taxon>
    </lineage>
</organism>
<sequence>MSGDDRRQSPLRSEVEHVIQNIVQTQTRRVVPECSLQGSIVSDATEYQNRLALNEQQQAMKRGMEQ</sequence>
<protein>
    <submittedName>
        <fullName evidence="1">AlNc14C133G7027 protein</fullName>
    </submittedName>
</protein>